<dbReference type="Proteomes" id="UP000256977">
    <property type="component" value="Unassembled WGS sequence"/>
</dbReference>
<dbReference type="RefSeq" id="WP_181918113.1">
    <property type="nucleotide sequence ID" value="NZ_QRDZ01000040.1"/>
</dbReference>
<proteinExistence type="predicted"/>
<dbReference type="InterPro" id="IPR025883">
    <property type="entry name" value="Cadherin-like_domain"/>
</dbReference>
<comment type="caution">
    <text evidence="3">The sequence shown here is derived from an EMBL/GenBank/DDBJ whole genome shotgun (WGS) entry which is preliminary data.</text>
</comment>
<dbReference type="PROSITE" id="PS51272">
    <property type="entry name" value="SLH"/>
    <property type="match status" value="3"/>
</dbReference>
<evidence type="ECO:0000313" key="4">
    <source>
        <dbReference type="Proteomes" id="UP000256977"/>
    </source>
</evidence>
<reference evidence="3 4" key="1">
    <citation type="submission" date="2018-07" db="EMBL/GenBank/DDBJ databases">
        <title>Genomic Encyclopedia of Type Strains, Phase III (KMG-III): the genomes of soil and plant-associated and newly described type strains.</title>
        <authorList>
            <person name="Whitman W."/>
        </authorList>
    </citation>
    <scope>NUCLEOTIDE SEQUENCE [LARGE SCALE GENOMIC DNA]</scope>
    <source>
        <strain evidence="3 4">CECT 7287</strain>
    </source>
</reference>
<dbReference type="InterPro" id="IPR001119">
    <property type="entry name" value="SLH_dom"/>
</dbReference>
<feature type="domain" description="SLH" evidence="2">
    <location>
        <begin position="489"/>
        <end position="552"/>
    </location>
</feature>
<dbReference type="AlphaFoldDB" id="A0A3D9I3J5"/>
<evidence type="ECO:0000259" key="2">
    <source>
        <dbReference type="PROSITE" id="PS51272"/>
    </source>
</evidence>
<feature type="domain" description="SLH" evidence="2">
    <location>
        <begin position="616"/>
        <end position="674"/>
    </location>
</feature>
<evidence type="ECO:0000256" key="1">
    <source>
        <dbReference type="SAM" id="MobiDB-lite"/>
    </source>
</evidence>
<dbReference type="EMBL" id="QRDZ01000040">
    <property type="protein sequence ID" value="RED56220.1"/>
    <property type="molecule type" value="Genomic_DNA"/>
</dbReference>
<evidence type="ECO:0000313" key="3">
    <source>
        <dbReference type="EMBL" id="RED56220.1"/>
    </source>
</evidence>
<dbReference type="Pfam" id="PF12733">
    <property type="entry name" value="Cadherin-like"/>
    <property type="match status" value="1"/>
</dbReference>
<dbReference type="PANTHER" id="PTHR43308">
    <property type="entry name" value="OUTER MEMBRANE PROTEIN ALPHA-RELATED"/>
    <property type="match status" value="1"/>
</dbReference>
<organism evidence="3 4">
    <name type="scientific">Cohnella phaseoli</name>
    <dbReference type="NCBI Taxonomy" id="456490"/>
    <lineage>
        <taxon>Bacteria</taxon>
        <taxon>Bacillati</taxon>
        <taxon>Bacillota</taxon>
        <taxon>Bacilli</taxon>
        <taxon>Bacillales</taxon>
        <taxon>Paenibacillaceae</taxon>
        <taxon>Cohnella</taxon>
    </lineage>
</organism>
<dbReference type="PANTHER" id="PTHR43308:SF5">
    <property type="entry name" value="S-LAYER PROTEIN _ PEPTIDOGLYCAN ENDO-BETA-N-ACETYLGLUCOSAMINIDASE"/>
    <property type="match status" value="1"/>
</dbReference>
<sequence length="674" mass="71786">MNLSKRFVFGRMLSLSIVLLFIAAAVSGCINTKGELQFEIDGHTLQADERLYLRLQDGSTPLTSDNQAGQASFSIMNPDYKRMIGGFVHDSATGISWVPRFEYEDVYNSSKVYLSEIAESKPRAKPIAAIQAGRPVADPNRTGFVSVTYAVYGNNREPVDDRTEIYIEASEQVTFYDNEPRHNSQTQSRAMSSFTDKGLVTFTMMSSLIDSNDPDLSAIPIALYSGPTPVPIVTGGHAELSALSLSTGALFPEFDPSITSYVADVAYGVSSLSVTASVYDVHALLTVNGTEVSSGQASEAIGLNVGSNPIRIDVTPLTGEVQTYTVTVRRGAAASSSNGGGSGAASHDDGPLSSTNGRLTLPVGRAGLLSLGEAVRVSVPAGAAERELILVIEEVLDTGKLLFDKERLLSSIFEITKNVPENFKRPVTLKLAYDSARLAEGQKPVVFYYDEASAQWVEIGGAAADGLLSVQVDHFTKFAVFAVGSEQKPAEPKFSDIGGHWAEDAILEATGKGLVSGYANGSFRPNAPVSRAEFAVMLMNALGMPADEAAESGFTDVAGIGEWARKGVAQASQAGIVSGYADGSFRPNANVSRAEIAVMLARASRLSLPEGSPTSFADDRDIPAWAKAAAEELNRLELMKGRGGSFFRPKESATRAEAATVMLRFASYRIFANP</sequence>
<dbReference type="Pfam" id="PF00395">
    <property type="entry name" value="SLH"/>
    <property type="match status" value="3"/>
</dbReference>
<dbReference type="PROSITE" id="PS51257">
    <property type="entry name" value="PROKAR_LIPOPROTEIN"/>
    <property type="match status" value="1"/>
</dbReference>
<feature type="region of interest" description="Disordered" evidence="1">
    <location>
        <begin position="332"/>
        <end position="356"/>
    </location>
</feature>
<keyword evidence="4" id="KW-1185">Reference proteome</keyword>
<accession>A0A3D9I3J5</accession>
<protein>
    <submittedName>
        <fullName evidence="3">S-layer family protein</fullName>
    </submittedName>
</protein>
<feature type="domain" description="SLH" evidence="2">
    <location>
        <begin position="554"/>
        <end position="614"/>
    </location>
</feature>
<name>A0A3D9I3J5_9BACL</name>
<gene>
    <name evidence="3" type="ORF">DFP98_14060</name>
</gene>
<dbReference type="InterPro" id="IPR051465">
    <property type="entry name" value="Cell_Envelope_Struct_Comp"/>
</dbReference>